<dbReference type="Proteomes" id="UP000006258">
    <property type="component" value="Unassembled WGS sequence"/>
</dbReference>
<organism evidence="1 2">
    <name type="scientific">Sphingobacterium spiritivorum ATCC 33861</name>
    <dbReference type="NCBI Taxonomy" id="525373"/>
    <lineage>
        <taxon>Bacteria</taxon>
        <taxon>Pseudomonadati</taxon>
        <taxon>Bacteroidota</taxon>
        <taxon>Sphingobacteriia</taxon>
        <taxon>Sphingobacteriales</taxon>
        <taxon>Sphingobacteriaceae</taxon>
        <taxon>Sphingobacterium</taxon>
    </lineage>
</organism>
<keyword evidence="2" id="KW-1185">Reference proteome</keyword>
<sequence length="1157" mass="132466">MLYFILLLYRNRKPIINELIEMKKRLLIFNLLILFFLVNNAVAQNSKSEYRSTLEKTLLPAPTTANLGTYGKVDISNATGGISKSISLLSAGKGDLNYNLNFNYSSIGLQVDDWGSRIGMGWNDNLTACIIREVRSIPDEQANSRVGDTEMPFTQANLPYAFSQIKNMADKNPGVDGEYDVYRYNIFGLSGSFFVKNGQIIPLDINNDVKIVAGNGGPFKFLVTVNSSGVVYRFQEAETTTFGDSEYQPYRNSSIETAWFLHSMIKNNRSINFLYSTITYSQIIGYNESWLFDEYHNNYDRWCGTFPTIKEFDKIKYDCSQGPVVDSGTKSSSLNKNRITTKVLTAVEGDLFQIMFSYQNREDIFNEKLLSKIEVFTKLNNGSDIEQIELKQTLDLQYAKVISDQTNEADVLRYIQNEPWEINSLKVRYFLEDIAISGNTVNPIHYKFHYLNKENLPPRFSFKKDFYGLYNGKNNAGLVPKEAKDELMVPWNKDDYMQHVPFANRHPTSLSSTGLLNKIQYPTGGNDSIIYEPNVIKLLKKNENRSYWNDWFTNSENAFEGNLFDMYVPISGKVHLTVSCSYDEEMGPMNRSPEEYFAQIKLVGDGINGWTNGTEWQDIPLGYSYYSTRTHLGTKQSLIFESDKDYTLLVKMYGKGTKLSLSMNYISDTTTRLVDTSFVGNRVKEQFLNDGVGNIRKISYLYHTADFRTDNTFLLNNKRSAISYVDYKDFLSGVATAPDHWAFGYGANYWYSHILNDSPVISKNVFKGLPYIYRFISEIESVGQDTIITLKEFDVSANDSESMADLISNQDLRVPYSSLRPDNSAWNSGELIKQYVGNLKNGISFIQRKTEYNYTNTSSVYYQFTSTKVYPSAYNTYSEEALSRYYLKRGALYSNFKKLTSVSEHNYFINTPGIDSLKNNTTYTYSTTDRQLISKYNLGSNGKAVLEEYTYPSQMVSTDRDPGGVYALMAYSGYYPIVETIRKVNGTQVFKSRFEYNRPFSGVYAISKVVSQSGASSPEVNDVEVINFDQYGNALYIKQRENKDISYLFSYKNYYPIAKVENLNYTQLSSALGNTAIWNFGNKIPTDVEVRNFLSPLMGTKATVSTFSFKFLDGMTSKTDAKGQTEYYKYDGLQRLQHVLDQFQQLRQSYHYHYRPQ</sequence>
<protein>
    <recommendedName>
        <fullName evidence="3">YD repeat-containing protein</fullName>
    </recommendedName>
</protein>
<dbReference type="AlphaFoldDB" id="D7VS11"/>
<gene>
    <name evidence="1" type="ORF">HMPREF0766_13765</name>
</gene>
<reference evidence="1" key="1">
    <citation type="submission" date="2010-07" db="EMBL/GenBank/DDBJ databases">
        <authorList>
            <person name="Muzny D."/>
            <person name="Qin X."/>
            <person name="Buhay C."/>
            <person name="Dugan-Rocha S."/>
            <person name="Ding Y."/>
            <person name="Chen G."/>
            <person name="Hawes A."/>
            <person name="Holder M."/>
            <person name="Jhangiani S."/>
            <person name="Johnson A."/>
            <person name="Khan Z."/>
            <person name="Li Z."/>
            <person name="Liu W."/>
            <person name="Liu X."/>
            <person name="Perez L."/>
            <person name="Shen H."/>
            <person name="Wang Q."/>
            <person name="Watt J."/>
            <person name="Xi L."/>
            <person name="Xin Y."/>
            <person name="Zhou J."/>
            <person name="Deng J."/>
            <person name="Jiang H."/>
            <person name="Liu Y."/>
            <person name="Qu J."/>
            <person name="Song X.-Z."/>
            <person name="Zhang L."/>
            <person name="Villasana D."/>
            <person name="Johnson A."/>
            <person name="Liu J."/>
            <person name="Liyanage D."/>
            <person name="Lorensuhewa L."/>
            <person name="Robinson T."/>
            <person name="Song A."/>
            <person name="Song B.-B."/>
            <person name="Dinh H."/>
            <person name="Thornton R."/>
            <person name="Coyle M."/>
            <person name="Francisco L."/>
            <person name="Jackson L."/>
            <person name="Javaid M."/>
            <person name="Korchina V."/>
            <person name="Kovar C."/>
            <person name="Mata R."/>
            <person name="Mathew T."/>
            <person name="Ngo R."/>
            <person name="Nguyen L."/>
            <person name="Nguyen N."/>
            <person name="Okwuonu G."/>
            <person name="Ongeri F."/>
            <person name="Pham C."/>
            <person name="Simmons D."/>
            <person name="Wilczek-Boney K."/>
            <person name="Hale W."/>
            <person name="Jakkamsetti A."/>
            <person name="Pham P."/>
            <person name="Ruth R."/>
            <person name="San Lucas F."/>
            <person name="Warren J."/>
            <person name="Zhang J."/>
            <person name="Zhao Z."/>
            <person name="Zhou C."/>
            <person name="Zhu D."/>
            <person name="Lee S."/>
            <person name="Bess C."/>
            <person name="Blankenburg K."/>
            <person name="Forbes L."/>
            <person name="Fu Q."/>
            <person name="Gubbala S."/>
            <person name="Hirani K."/>
            <person name="Jayaseelan J.C."/>
            <person name="Lara F."/>
            <person name="Munidasa M."/>
            <person name="Palculict T."/>
            <person name="Patil S."/>
            <person name="Pu L.-L."/>
            <person name="Saada N."/>
            <person name="Tang L."/>
            <person name="Weissenberger G."/>
            <person name="Zhu Y."/>
            <person name="Hemphill L."/>
            <person name="Shang Y."/>
            <person name="Youmans B."/>
            <person name="Ayvaz T."/>
            <person name="Ross M."/>
            <person name="Santibanez J."/>
            <person name="Aqrawi P."/>
            <person name="Gross S."/>
            <person name="Joshi V."/>
            <person name="Fowler G."/>
            <person name="Nazareth L."/>
            <person name="Reid J."/>
            <person name="Worley K."/>
            <person name="Petrosino J."/>
            <person name="Highlander S."/>
            <person name="Gibbs R."/>
        </authorList>
    </citation>
    <scope>NUCLEOTIDE SEQUENCE [LARGE SCALE GENOMIC DNA]</scope>
    <source>
        <strain evidence="1">ATCC 33861</strain>
    </source>
</reference>
<comment type="caution">
    <text evidence="1">The sequence shown here is derived from an EMBL/GenBank/DDBJ whole genome shotgun (WGS) entry which is preliminary data.</text>
</comment>
<evidence type="ECO:0000313" key="1">
    <source>
        <dbReference type="EMBL" id="EFK56562.1"/>
    </source>
</evidence>
<evidence type="ECO:0000313" key="2">
    <source>
        <dbReference type="Proteomes" id="UP000006258"/>
    </source>
</evidence>
<dbReference type="HOGENOM" id="CLU_006833_0_0_10"/>
<dbReference type="STRING" id="525373.HMPREF0766_13765"/>
<dbReference type="EMBL" id="ACHA02000012">
    <property type="protein sequence ID" value="EFK56562.1"/>
    <property type="molecule type" value="Genomic_DNA"/>
</dbReference>
<accession>D7VS11</accession>
<name>D7VS11_SPHSI</name>
<proteinExistence type="predicted"/>
<evidence type="ECO:0008006" key="3">
    <source>
        <dbReference type="Google" id="ProtNLM"/>
    </source>
</evidence>
<dbReference type="eggNOG" id="COG3209">
    <property type="taxonomic scope" value="Bacteria"/>
</dbReference>